<name>A0A402CZ85_9BACT</name>
<gene>
    <name evidence="1" type="ORF">CCAX7_15210</name>
</gene>
<evidence type="ECO:0000313" key="1">
    <source>
        <dbReference type="EMBL" id="BDI29470.1"/>
    </source>
</evidence>
<protein>
    <submittedName>
        <fullName evidence="1">Uncharacterized protein</fullName>
    </submittedName>
</protein>
<proteinExistence type="predicted"/>
<evidence type="ECO:0000313" key="2">
    <source>
        <dbReference type="Proteomes" id="UP000287394"/>
    </source>
</evidence>
<sequence length="97" mass="11078">MRLYTRRFLKPYNEVVVPDDGDKRALAHIAAKRLEREQKMREAVGMRRLRLMKPMKRIFAEQIPSGDPAAHSGDVLLKSVELATNANKLQLGVLPVR</sequence>
<reference evidence="1 2" key="1">
    <citation type="journal article" date="2019" name="Int. J. Syst. Evol. Microbiol.">
        <title>Capsulimonas corticalis gen. nov., sp. nov., an aerobic capsulated bacterium, of a novel bacterial order, Capsulimonadales ord. nov., of the class Armatimonadia of the phylum Armatimonadetes.</title>
        <authorList>
            <person name="Li J."/>
            <person name="Kudo C."/>
            <person name="Tonouchi A."/>
        </authorList>
    </citation>
    <scope>NUCLEOTIDE SEQUENCE [LARGE SCALE GENOMIC DNA]</scope>
    <source>
        <strain evidence="1 2">AX-7</strain>
    </source>
</reference>
<dbReference type="EMBL" id="AP025739">
    <property type="protein sequence ID" value="BDI29470.1"/>
    <property type="molecule type" value="Genomic_DNA"/>
</dbReference>
<dbReference type="KEGG" id="ccot:CCAX7_15210"/>
<accession>A0A402CZ85</accession>
<keyword evidence="2" id="KW-1185">Reference proteome</keyword>
<dbReference type="Proteomes" id="UP000287394">
    <property type="component" value="Chromosome"/>
</dbReference>
<dbReference type="AlphaFoldDB" id="A0A402CZ85"/>
<organism evidence="1 2">
    <name type="scientific">Capsulimonas corticalis</name>
    <dbReference type="NCBI Taxonomy" id="2219043"/>
    <lineage>
        <taxon>Bacteria</taxon>
        <taxon>Bacillati</taxon>
        <taxon>Armatimonadota</taxon>
        <taxon>Armatimonadia</taxon>
        <taxon>Capsulimonadales</taxon>
        <taxon>Capsulimonadaceae</taxon>
        <taxon>Capsulimonas</taxon>
    </lineage>
</organism>